<dbReference type="EMBL" id="JBHGVX010000001">
    <property type="protein sequence ID" value="KAL1800024.1"/>
    <property type="molecule type" value="Genomic_DNA"/>
</dbReference>
<protein>
    <recommendedName>
        <fullName evidence="3">Protein kinase domain-containing protein</fullName>
    </recommendedName>
</protein>
<dbReference type="Gene3D" id="1.10.510.10">
    <property type="entry name" value="Transferase(Phosphotransferase) domain 1"/>
    <property type="match status" value="1"/>
</dbReference>
<evidence type="ECO:0000313" key="1">
    <source>
        <dbReference type="EMBL" id="KAL1800024.1"/>
    </source>
</evidence>
<gene>
    <name evidence="1" type="ORF">ACET3X_000366</name>
</gene>
<name>A0ABR3UW21_9PLEO</name>
<reference evidence="1 2" key="1">
    <citation type="submission" date="2024-09" db="EMBL/GenBank/DDBJ databases">
        <title>T2T genomes of carrot and Alternaria dauci and their utility for understanding host-pathogen interaction during carrot leaf blight disease.</title>
        <authorList>
            <person name="Liu W."/>
            <person name="Xu S."/>
            <person name="Ou C."/>
            <person name="Liu X."/>
            <person name="Zhuang F."/>
            <person name="Deng X.W."/>
        </authorList>
    </citation>
    <scope>NUCLEOTIDE SEQUENCE [LARGE SCALE GENOMIC DNA]</scope>
    <source>
        <strain evidence="1 2">A2016</strain>
    </source>
</reference>
<comment type="caution">
    <text evidence="1">The sequence shown here is derived from an EMBL/GenBank/DDBJ whole genome shotgun (WGS) entry which is preliminary data.</text>
</comment>
<keyword evidence="2" id="KW-1185">Reference proteome</keyword>
<evidence type="ECO:0000313" key="2">
    <source>
        <dbReference type="Proteomes" id="UP001578633"/>
    </source>
</evidence>
<dbReference type="GeneID" id="96080688"/>
<accession>A0ABR3UW21</accession>
<organism evidence="1 2">
    <name type="scientific">Alternaria dauci</name>
    <dbReference type="NCBI Taxonomy" id="48095"/>
    <lineage>
        <taxon>Eukaryota</taxon>
        <taxon>Fungi</taxon>
        <taxon>Dikarya</taxon>
        <taxon>Ascomycota</taxon>
        <taxon>Pezizomycotina</taxon>
        <taxon>Dothideomycetes</taxon>
        <taxon>Pleosporomycetidae</taxon>
        <taxon>Pleosporales</taxon>
        <taxon>Pleosporineae</taxon>
        <taxon>Pleosporaceae</taxon>
        <taxon>Alternaria</taxon>
        <taxon>Alternaria sect. Porri</taxon>
    </lineage>
</organism>
<dbReference type="InterPro" id="IPR011009">
    <property type="entry name" value="Kinase-like_dom_sf"/>
</dbReference>
<dbReference type="Proteomes" id="UP001578633">
    <property type="component" value="Chromosome 1"/>
</dbReference>
<dbReference type="SUPFAM" id="SSF56112">
    <property type="entry name" value="Protein kinase-like (PK-like)"/>
    <property type="match status" value="1"/>
</dbReference>
<dbReference type="RefSeq" id="XP_069310608.1">
    <property type="nucleotide sequence ID" value="XM_069447653.1"/>
</dbReference>
<sequence length="296" mass="33981">MALPPNVPKSAMDTYVPIKLISESANGLILAVIPKNLVGPTHSSLLALRIPRAKEEREAFLEQLENLLDINSRRITKVIDYDLRGNWYVTSFCHGYDLQYLKENLFQDGFPPFLICKIFDEVMAAQGAELMPKWICHADLRGSNIMLTPAKKEELPIVRIVHLKGIRVWDEQAVVDQVIGLLRYLTNSASCIPEKYRTNKKRDKLKYVIEDEDTNSLRIGDDFYSFIANYDLEGRISWDDLKSSWVNEATALMKELYDEERLTEVMELIMEPKVTAEELREAIEDGGIDIIDDRDL</sequence>
<proteinExistence type="predicted"/>
<evidence type="ECO:0008006" key="3">
    <source>
        <dbReference type="Google" id="ProtNLM"/>
    </source>
</evidence>